<proteinExistence type="predicted"/>
<dbReference type="InterPro" id="IPR029044">
    <property type="entry name" value="Nucleotide-diphossugar_trans"/>
</dbReference>
<dbReference type="PANTHER" id="PTHR43179">
    <property type="entry name" value="RHAMNOSYLTRANSFERASE WBBL"/>
    <property type="match status" value="1"/>
</dbReference>
<gene>
    <name evidence="2" type="ORF">BBD40_18625</name>
</gene>
<reference evidence="2 3" key="1">
    <citation type="submission" date="2016-12" db="EMBL/GenBank/DDBJ databases">
        <title>Genome sequencing and description of Paenibacillus sp. nov. from high altitude lake in the Indian Trans- Himalayas.</title>
        <authorList>
            <person name="Kiran S."/>
            <person name="Swarnkar M.K."/>
            <person name="Rana A."/>
            <person name="Tewari R."/>
            <person name="Gulati A."/>
        </authorList>
    </citation>
    <scope>NUCLEOTIDE SEQUENCE [LARGE SCALE GENOMIC DNA]</scope>
    <source>
        <strain evidence="2 3">IHBB 9951</strain>
    </source>
</reference>
<dbReference type="InterPro" id="IPR001173">
    <property type="entry name" value="Glyco_trans_2-like"/>
</dbReference>
<protein>
    <recommendedName>
        <fullName evidence="1">Glycosyltransferase 2-like domain-containing protein</fullName>
    </recommendedName>
</protein>
<dbReference type="Gene3D" id="3.90.550.10">
    <property type="entry name" value="Spore Coat Polysaccharide Biosynthesis Protein SpsA, Chain A"/>
    <property type="match status" value="2"/>
</dbReference>
<evidence type="ECO:0000313" key="2">
    <source>
        <dbReference type="EMBL" id="OOC63687.1"/>
    </source>
</evidence>
<sequence length="602" mass="70183">MDLEVILVTFNSEKWIEKCISSLMLSENIPLKKISITIVDNNSTDSTRKILHSIEQRYSLRFGSFNMVLLDSNLGFGAANNIGIKNSKSELCLLLNIDTEVLPNSLKELMNVVLKSDTDVGMWEMRQVPYEHPKIYNPLNRETTWCSAAACLVRKKFFELAGGFDENIFMYGEDVDLSWRIRHHGYKLIYVPESVVIHHTSNNISDKNKLFKKNSMVKSNMYLRFKYGSMLTLAEGGIYYALYIVKVFVSKKFDLACQLIRYIFSLMKLRQVKGRYKLSFKPSFYTWDYEISKEDGGYYTTWKRNESPLVSVIIRTIGKVELLRESLKSLSLQSYTHFEVVLVEDGSNKCENIDQEFPELNITYISVDQNVGRTRAGNIGLRHARGEYINFLDEDDLLFADHLEILVTQLVMNGDYKIAYTLSLEAPLEPKPFWSQFSKKKELFHLQYDHSYDRIRLLKGNFFPIQAVMFSREVYQLLGGFDETLNELEDWDLWLRYSQKYNFLYIAKVTSIYRVPFSVSEYSKRKLLLLKNHHLVSEKHSKTLPLNKNAIKIDKRDGIFSLLGKKVKAKQYKYLLLKVKRYIYMSLLKIKIIKVKGANDNG</sequence>
<dbReference type="PANTHER" id="PTHR43179:SF7">
    <property type="entry name" value="RHAMNOSYLTRANSFERASE WBBL"/>
    <property type="match status" value="1"/>
</dbReference>
<keyword evidence="3" id="KW-1185">Reference proteome</keyword>
<dbReference type="CDD" id="cd04186">
    <property type="entry name" value="GT_2_like_c"/>
    <property type="match status" value="1"/>
</dbReference>
<evidence type="ECO:0000313" key="3">
    <source>
        <dbReference type="Proteomes" id="UP000189059"/>
    </source>
</evidence>
<feature type="domain" description="Glycosyltransferase 2-like" evidence="1">
    <location>
        <begin position="311"/>
        <end position="414"/>
    </location>
</feature>
<dbReference type="SUPFAM" id="SSF53448">
    <property type="entry name" value="Nucleotide-diphospho-sugar transferases"/>
    <property type="match status" value="2"/>
</dbReference>
<evidence type="ECO:0000259" key="1">
    <source>
        <dbReference type="Pfam" id="PF00535"/>
    </source>
</evidence>
<feature type="domain" description="Glycosyltransferase 2-like" evidence="1">
    <location>
        <begin position="5"/>
        <end position="120"/>
    </location>
</feature>
<dbReference type="Pfam" id="PF00535">
    <property type="entry name" value="Glycos_transf_2"/>
    <property type="match status" value="2"/>
</dbReference>
<dbReference type="EMBL" id="MRVI01000001">
    <property type="protein sequence ID" value="OOC63687.1"/>
    <property type="molecule type" value="Genomic_DNA"/>
</dbReference>
<dbReference type="RefSeq" id="WP_077568350.1">
    <property type="nucleotide sequence ID" value="NZ_MRVI01000001.1"/>
</dbReference>
<accession>A0ABX3K2N2</accession>
<name>A0ABX3K2N2_9BACL</name>
<organism evidence="2 3">
    <name type="scientific">Paenibacillus ihbetae</name>
    <dbReference type="NCBI Taxonomy" id="1870820"/>
    <lineage>
        <taxon>Bacteria</taxon>
        <taxon>Bacillati</taxon>
        <taxon>Bacillota</taxon>
        <taxon>Bacilli</taxon>
        <taxon>Bacillales</taxon>
        <taxon>Paenibacillaceae</taxon>
        <taxon>Paenibacillus</taxon>
    </lineage>
</organism>
<dbReference type="Proteomes" id="UP000189059">
    <property type="component" value="Unassembled WGS sequence"/>
</dbReference>
<comment type="caution">
    <text evidence="2">The sequence shown here is derived from an EMBL/GenBank/DDBJ whole genome shotgun (WGS) entry which is preliminary data.</text>
</comment>